<organism evidence="4">
    <name type="scientific">uncultured Caudovirales phage</name>
    <dbReference type="NCBI Taxonomy" id="2100421"/>
    <lineage>
        <taxon>Viruses</taxon>
        <taxon>Duplodnaviria</taxon>
        <taxon>Heunggongvirae</taxon>
        <taxon>Uroviricota</taxon>
        <taxon>Caudoviricetes</taxon>
        <taxon>Peduoviridae</taxon>
        <taxon>Maltschvirus</taxon>
        <taxon>Maltschvirus maltsch</taxon>
    </lineage>
</organism>
<evidence type="ECO:0000256" key="1">
    <source>
        <dbReference type="SAM" id="MobiDB-lite"/>
    </source>
</evidence>
<name>A0A6J5PIS4_9CAUD</name>
<dbReference type="Pfam" id="PF21722">
    <property type="entry name" value="Gly_rich_2"/>
    <property type="match status" value="1"/>
</dbReference>
<dbReference type="InterPro" id="IPR049304">
    <property type="entry name" value="Gly_rich_dom"/>
</dbReference>
<evidence type="ECO:0000259" key="2">
    <source>
        <dbReference type="Pfam" id="PF21722"/>
    </source>
</evidence>
<evidence type="ECO:0000313" key="3">
    <source>
        <dbReference type="EMBL" id="CAB4167607.1"/>
    </source>
</evidence>
<evidence type="ECO:0000313" key="5">
    <source>
        <dbReference type="EMBL" id="CAB4176349.1"/>
    </source>
</evidence>
<sequence length="853" mass="82817">MSIIIDDTLGTITTPSVIIQGSTSGSLTINAPAVAGTGTVTLPTGTNTLISTTGGVTPGTVDNALTSSAATAGTWASGRSALSEVQYLVVGGGGGGGAAHAGGGGAGGFLTATSFTVTAGLTYSVTVGAGGAAATGRSANGSNGGNSSFNVITAFGGGGGGSEYKVGSVGGSGGGGATAAAGATGTSDQGNSGGTSSVSYAGGGGGGASAVGANTSSTSAGNGGAGTSSSISGSSVTYAGGGGGGCYGGYGGVTSSGVGGGGGGGSGNYGDGTGSAGDLNSGGGGGGGGYPNETAYDGGSGIVIISYPNYYDDAVSTTGSPTFTNIGGNKIYTWTTVGAGSITFADQPRTGCTVSNDITTGTFLYPVFAAVSQNSANTFYTSNSKLLYKPSTGELQTNSLIFPGSTSGSVTLNAAATSGSTAITFPAGSGGISTSGSKQIQLYNSFTTGGTNLDFTITSGSGLASYTVGLRFFVKFHTDVGSNPTINVNGLGAKNLKYYNLGVKYTVTPGMIPANWFSDCIYDGTDFIILQRAKITGSQKAMFMSGATTNGFYNVYVDTTNIVSNTGIVAANVANGIAAERVAGAGYGIDKAIFAFGLYATVSSNCYQTFYGGAVLNRTRLVSNTGAVGTESATLATNKHSGAATSYGGDKAIFAYGSTTFESVSTGGYISTINLVSNTGIPQTDIAGVGTARSWTAASSYGGDKAIFGYGWNGGNISITNLVSNTGVVSNDTAGVGTMRHGLAAATYGYDKVIFGYGTTGAANAGPPVSLTNLVSNVGVVANDIAGVGTARNYLAASSYGGDKAIFGYGTSTQANALSMTNKVSNTGVVSLDTAGVGQARQRLAAAGFSSTI</sequence>
<dbReference type="EMBL" id="LR796815">
    <property type="protein sequence ID" value="CAB4167607.1"/>
    <property type="molecule type" value="Genomic_DNA"/>
</dbReference>
<proteinExistence type="predicted"/>
<dbReference type="EMBL" id="LR796944">
    <property type="protein sequence ID" value="CAB4176349.1"/>
    <property type="molecule type" value="Genomic_DNA"/>
</dbReference>
<evidence type="ECO:0000313" key="4">
    <source>
        <dbReference type="EMBL" id="CAB4171017.1"/>
    </source>
</evidence>
<dbReference type="EMBL" id="LR796858">
    <property type="protein sequence ID" value="CAB4171017.1"/>
    <property type="molecule type" value="Genomic_DNA"/>
</dbReference>
<feature type="compositionally biased region" description="Low complexity" evidence="1">
    <location>
        <begin position="178"/>
        <end position="187"/>
    </location>
</feature>
<gene>
    <name evidence="6" type="ORF">UFOVP1666_76</name>
    <name evidence="3" type="ORF">UFOVP867_31</name>
    <name evidence="4" type="ORF">UFOVP913_167</name>
    <name evidence="5" type="ORF">UFOVP993_23</name>
</gene>
<protein>
    <recommendedName>
        <fullName evidence="2">Glycine-rich domain-containing protein</fullName>
    </recommendedName>
</protein>
<evidence type="ECO:0000313" key="6">
    <source>
        <dbReference type="EMBL" id="CAB4223033.1"/>
    </source>
</evidence>
<reference evidence="4" key="1">
    <citation type="submission" date="2020-05" db="EMBL/GenBank/DDBJ databases">
        <authorList>
            <person name="Chiriac C."/>
            <person name="Salcher M."/>
            <person name="Ghai R."/>
            <person name="Kavagutti S V."/>
        </authorList>
    </citation>
    <scope>NUCLEOTIDE SEQUENCE</scope>
</reference>
<dbReference type="EMBL" id="LR797534">
    <property type="protein sequence ID" value="CAB4223033.1"/>
    <property type="molecule type" value="Genomic_DNA"/>
</dbReference>
<accession>A0A6J5PIS4</accession>
<feature type="domain" description="Glycine-rich" evidence="2">
    <location>
        <begin position="73"/>
        <end position="307"/>
    </location>
</feature>
<feature type="region of interest" description="Disordered" evidence="1">
    <location>
        <begin position="177"/>
        <end position="198"/>
    </location>
</feature>